<feature type="transmembrane region" description="Helical" evidence="1">
    <location>
        <begin position="163"/>
        <end position="184"/>
    </location>
</feature>
<evidence type="ECO:0000313" key="2">
    <source>
        <dbReference type="EMBL" id="KJC64073.1"/>
    </source>
</evidence>
<sequence length="383" mass="41193">MTSSSRPTAAELDPVSRVTARMFAIAMGVVSVALSIALSLTPTGREQISLPVVAILAQLVLAASYVYFIRAANPFGRVVSFARFQVFLGGVMLASVLDSLSQFGSNTLIRDDWGAVCLGLALLLAGPYRRSTEIVWFTLQAVALTFSLAFLQNLSSETATTLSILALIAATPSIAIGLASAAYARSLVASLEKARDEAQAERVQHQSGVLIRLAETDAMGELGSLRRDVLPFLARLDESKALQPGDAVRATELASELRRAIVDRISRGTLEDVVDRYSDDDGVAAHLDERQISALRALIGAMADQYGTSATQSLTLERRGADAWGRIEFTRPAGASAPTSLAHFLRMVRLVFDEADARTVNDALVVTFRFDSPDERAALSWEM</sequence>
<feature type="transmembrane region" description="Helical" evidence="1">
    <location>
        <begin position="48"/>
        <end position="69"/>
    </location>
</feature>
<feature type="transmembrane region" description="Helical" evidence="1">
    <location>
        <begin position="20"/>
        <end position="41"/>
    </location>
</feature>
<gene>
    <name evidence="2" type="ORF">TZ00_11025</name>
</gene>
<keyword evidence="3" id="KW-1185">Reference proteome</keyword>
<feature type="transmembrane region" description="Helical" evidence="1">
    <location>
        <begin position="134"/>
        <end position="151"/>
    </location>
</feature>
<keyword evidence="1" id="KW-0472">Membrane</keyword>
<reference evidence="2 3" key="1">
    <citation type="journal article" date="2001" name="Int. J. Syst. Evol. Microbiol.">
        <title>Agreia bicolorata gen. nov., sp. nov., to accommodate actinobacteria isolated from narrow reed grass infected by the nematode Heteroanguina graminophila.</title>
        <authorList>
            <person name="Evtushenko L.I."/>
            <person name="Dorofeeva L.V."/>
            <person name="Dobrovolskaya T.G."/>
            <person name="Streshinskaya G.M."/>
            <person name="Subbotin S.A."/>
            <person name="Tiedje J.M."/>
        </authorList>
    </citation>
    <scope>NUCLEOTIDE SEQUENCE [LARGE SCALE GENOMIC DNA]</scope>
    <source>
        <strain evidence="2 3">VKM Ac-1804</strain>
    </source>
</reference>
<dbReference type="Proteomes" id="UP000032503">
    <property type="component" value="Unassembled WGS sequence"/>
</dbReference>
<keyword evidence="1" id="KW-1133">Transmembrane helix</keyword>
<name>A0ABR5CEK2_9MICO</name>
<accession>A0ABR5CEK2</accession>
<organism evidence="2 3">
    <name type="scientific">Agreia bicolorata</name>
    <dbReference type="NCBI Taxonomy" id="110935"/>
    <lineage>
        <taxon>Bacteria</taxon>
        <taxon>Bacillati</taxon>
        <taxon>Actinomycetota</taxon>
        <taxon>Actinomycetes</taxon>
        <taxon>Micrococcales</taxon>
        <taxon>Microbacteriaceae</taxon>
        <taxon>Agreia</taxon>
    </lineage>
</organism>
<keyword evidence="1" id="KW-0812">Transmembrane</keyword>
<comment type="caution">
    <text evidence="2">The sequence shown here is derived from an EMBL/GenBank/DDBJ whole genome shotgun (WGS) entry which is preliminary data.</text>
</comment>
<evidence type="ECO:0000256" key="1">
    <source>
        <dbReference type="SAM" id="Phobius"/>
    </source>
</evidence>
<protein>
    <submittedName>
        <fullName evidence="2">Uncharacterized protein</fullName>
    </submittedName>
</protein>
<dbReference type="RefSeq" id="WP_044441723.1">
    <property type="nucleotide sequence ID" value="NZ_JYFC01000004.1"/>
</dbReference>
<evidence type="ECO:0000313" key="3">
    <source>
        <dbReference type="Proteomes" id="UP000032503"/>
    </source>
</evidence>
<dbReference type="EMBL" id="JYFC01000004">
    <property type="protein sequence ID" value="KJC64073.1"/>
    <property type="molecule type" value="Genomic_DNA"/>
</dbReference>
<feature type="transmembrane region" description="Helical" evidence="1">
    <location>
        <begin position="81"/>
        <end position="100"/>
    </location>
</feature>
<proteinExistence type="predicted"/>